<comment type="caution">
    <text evidence="3">The sequence shown here is derived from an EMBL/GenBank/DDBJ whole genome shotgun (WGS) entry which is preliminary data.</text>
</comment>
<feature type="repeat" description="PPR" evidence="2">
    <location>
        <begin position="345"/>
        <end position="379"/>
    </location>
</feature>
<gene>
    <name evidence="3" type="ORF">E3N88_04578</name>
</gene>
<name>A0A5N6PXM2_9ASTR</name>
<dbReference type="EMBL" id="SZYD01000002">
    <property type="protein sequence ID" value="KAD7117310.1"/>
    <property type="molecule type" value="Genomic_DNA"/>
</dbReference>
<evidence type="ECO:0000313" key="3">
    <source>
        <dbReference type="EMBL" id="KAD7117310.1"/>
    </source>
</evidence>
<evidence type="ECO:0008006" key="5">
    <source>
        <dbReference type="Google" id="ProtNLM"/>
    </source>
</evidence>
<dbReference type="GO" id="GO:0009451">
    <property type="term" value="P:RNA modification"/>
    <property type="evidence" value="ECO:0007669"/>
    <property type="project" value="InterPro"/>
</dbReference>
<dbReference type="PROSITE" id="PS51375">
    <property type="entry name" value="PPR"/>
    <property type="match status" value="2"/>
</dbReference>
<dbReference type="FunFam" id="1.25.40.10:FF:000090">
    <property type="entry name" value="Pentatricopeptide repeat-containing protein, chloroplastic"/>
    <property type="match status" value="1"/>
</dbReference>
<proteinExistence type="predicted"/>
<organism evidence="3 4">
    <name type="scientific">Mikania micrantha</name>
    <name type="common">bitter vine</name>
    <dbReference type="NCBI Taxonomy" id="192012"/>
    <lineage>
        <taxon>Eukaryota</taxon>
        <taxon>Viridiplantae</taxon>
        <taxon>Streptophyta</taxon>
        <taxon>Embryophyta</taxon>
        <taxon>Tracheophyta</taxon>
        <taxon>Spermatophyta</taxon>
        <taxon>Magnoliopsida</taxon>
        <taxon>eudicotyledons</taxon>
        <taxon>Gunneridae</taxon>
        <taxon>Pentapetalae</taxon>
        <taxon>asterids</taxon>
        <taxon>campanulids</taxon>
        <taxon>Asterales</taxon>
        <taxon>Asteraceae</taxon>
        <taxon>Asteroideae</taxon>
        <taxon>Heliantheae alliance</taxon>
        <taxon>Eupatorieae</taxon>
        <taxon>Mikania</taxon>
    </lineage>
</organism>
<sequence>MSRQKLHNQIPVLIRNTLDWSQHSKPQINPTPPIQQKSTAKKSTNLIKIYIDNGLLKQARQLFDEMPDRDVVAWTTMISGYTARECYNYAWMMFKDMMREGLDHPNAFTFSSVLKACKGMKSGSCGASGHGLALKYGFVGSSLYVDNALLDMYASCSASMEEARLVFEDIRVKNPVSWTTLITGFAHRGAELAALEVFRQMFMVLVIKLGFNHNIPVMNSILDMYTKCNCFLEAHVCFKEMNTKDDITWNTLIAGYMKPDPLKSLHLFLQMELQGCTPNCFTFSSVIAACTNLSALTCGQQIHCRICKKGHEQNLPLANSLIDMYAKSGSIQDSRRIFSEMFCRDRVSWTSMMIAFGNHGYGPEAVELLNQMINSGIEPDMIVFIAVLTACSHAGLVEQGLKFFKLMSSTSTSQEIYACVVDLLGRGGRLKDAYDMIRRMPFEPDESVWAAFLGACKAHGQPVASALQVLDLKSKEPGIYVTLANMYAAEGKWDDRAKMRGLVNKKDAGRSWLEVHDQVFSFVAGDGGGSHTEPVYQVLRVLGRHMVEQIDVTRVEKQVG</sequence>
<dbReference type="InterPro" id="IPR011990">
    <property type="entry name" value="TPR-like_helical_dom_sf"/>
</dbReference>
<dbReference type="NCBIfam" id="TIGR00756">
    <property type="entry name" value="PPR"/>
    <property type="match status" value="2"/>
</dbReference>
<keyword evidence="4" id="KW-1185">Reference proteome</keyword>
<dbReference type="AlphaFoldDB" id="A0A5N6PXM2"/>
<dbReference type="Pfam" id="PF01535">
    <property type="entry name" value="PPR"/>
    <property type="match status" value="5"/>
</dbReference>
<feature type="repeat" description="PPR" evidence="2">
    <location>
        <begin position="70"/>
        <end position="104"/>
    </location>
</feature>
<reference evidence="3 4" key="1">
    <citation type="submission" date="2019-05" db="EMBL/GenBank/DDBJ databases">
        <title>Mikania micrantha, genome provides insights into the molecular mechanism of rapid growth.</title>
        <authorList>
            <person name="Liu B."/>
        </authorList>
    </citation>
    <scope>NUCLEOTIDE SEQUENCE [LARGE SCALE GENOMIC DNA]</scope>
    <source>
        <strain evidence="3">NLD-2019</strain>
        <tissue evidence="3">Leaf</tissue>
    </source>
</reference>
<dbReference type="Gene3D" id="1.25.40.10">
    <property type="entry name" value="Tetratricopeptide repeat domain"/>
    <property type="match status" value="4"/>
</dbReference>
<dbReference type="InterPro" id="IPR002885">
    <property type="entry name" value="PPR_rpt"/>
</dbReference>
<dbReference type="OrthoDB" id="609013at2759"/>
<evidence type="ECO:0000256" key="2">
    <source>
        <dbReference type="PROSITE-ProRule" id="PRU00708"/>
    </source>
</evidence>
<dbReference type="GO" id="GO:0003723">
    <property type="term" value="F:RNA binding"/>
    <property type="evidence" value="ECO:0007669"/>
    <property type="project" value="InterPro"/>
</dbReference>
<dbReference type="Proteomes" id="UP000326396">
    <property type="component" value="Linkage Group LG10"/>
</dbReference>
<accession>A0A5N6PXM2</accession>
<keyword evidence="1" id="KW-0677">Repeat</keyword>
<dbReference type="InterPro" id="IPR046960">
    <property type="entry name" value="PPR_At4g14850-like_plant"/>
</dbReference>
<evidence type="ECO:0000256" key="1">
    <source>
        <dbReference type="ARBA" id="ARBA00022737"/>
    </source>
</evidence>
<dbReference type="PANTHER" id="PTHR47926:SF448">
    <property type="entry name" value="PENTACOTRIPEPTIDE-REPEAT REGION OF PRORP DOMAIN-CONTAINING PROTEIN"/>
    <property type="match status" value="1"/>
</dbReference>
<dbReference type="Pfam" id="PF13041">
    <property type="entry name" value="PPR_2"/>
    <property type="match status" value="2"/>
</dbReference>
<evidence type="ECO:0000313" key="4">
    <source>
        <dbReference type="Proteomes" id="UP000326396"/>
    </source>
</evidence>
<protein>
    <recommendedName>
        <fullName evidence="5">Pentacotripeptide-repeat region of PRORP domain-containing protein</fullName>
    </recommendedName>
</protein>
<dbReference type="PANTHER" id="PTHR47926">
    <property type="entry name" value="PENTATRICOPEPTIDE REPEAT-CONTAINING PROTEIN"/>
    <property type="match status" value="1"/>
</dbReference>